<feature type="compositionally biased region" description="Polar residues" evidence="1">
    <location>
        <begin position="1"/>
        <end position="10"/>
    </location>
</feature>
<name>A0ABR2QWJ0_9ROSI</name>
<reference evidence="2 3" key="1">
    <citation type="journal article" date="2024" name="G3 (Bethesda)">
        <title>Genome assembly of Hibiscus sabdariffa L. provides insights into metabolisms of medicinal natural products.</title>
        <authorList>
            <person name="Kim T."/>
        </authorList>
    </citation>
    <scope>NUCLEOTIDE SEQUENCE [LARGE SCALE GENOMIC DNA]</scope>
    <source>
        <strain evidence="2">TK-2024</strain>
        <tissue evidence="2">Old leaves</tissue>
    </source>
</reference>
<dbReference type="InterPro" id="IPR039280">
    <property type="entry name" value="VUP"/>
</dbReference>
<dbReference type="PANTHER" id="PTHR33974:SF25">
    <property type="entry name" value="SMALL PHOSPHATASE-LIKE PROTEIN 2, PUTATIVE-RELATED"/>
    <property type="match status" value="1"/>
</dbReference>
<gene>
    <name evidence="2" type="ORF">V6N11_042521</name>
</gene>
<keyword evidence="3" id="KW-1185">Reference proteome</keyword>
<accession>A0ABR2QWJ0</accession>
<dbReference type="Proteomes" id="UP001396334">
    <property type="component" value="Unassembled WGS sequence"/>
</dbReference>
<dbReference type="PANTHER" id="PTHR33974">
    <property type="entry name" value="VASCULAR-RELATED UNKNOWN PROTEIN 1-RELATED"/>
    <property type="match status" value="1"/>
</dbReference>
<feature type="region of interest" description="Disordered" evidence="1">
    <location>
        <begin position="129"/>
        <end position="167"/>
    </location>
</feature>
<feature type="region of interest" description="Disordered" evidence="1">
    <location>
        <begin position="1"/>
        <end position="21"/>
    </location>
</feature>
<feature type="region of interest" description="Disordered" evidence="1">
    <location>
        <begin position="92"/>
        <end position="114"/>
    </location>
</feature>
<organism evidence="2 3">
    <name type="scientific">Hibiscus sabdariffa</name>
    <name type="common">roselle</name>
    <dbReference type="NCBI Taxonomy" id="183260"/>
    <lineage>
        <taxon>Eukaryota</taxon>
        <taxon>Viridiplantae</taxon>
        <taxon>Streptophyta</taxon>
        <taxon>Embryophyta</taxon>
        <taxon>Tracheophyta</taxon>
        <taxon>Spermatophyta</taxon>
        <taxon>Magnoliopsida</taxon>
        <taxon>eudicotyledons</taxon>
        <taxon>Gunneridae</taxon>
        <taxon>Pentapetalae</taxon>
        <taxon>rosids</taxon>
        <taxon>malvids</taxon>
        <taxon>Malvales</taxon>
        <taxon>Malvaceae</taxon>
        <taxon>Malvoideae</taxon>
        <taxon>Hibiscus</taxon>
    </lineage>
</organism>
<comment type="caution">
    <text evidence="2">The sequence shown here is derived from an EMBL/GenBank/DDBJ whole genome shotgun (WGS) entry which is preliminary data.</text>
</comment>
<feature type="compositionally biased region" description="Polar residues" evidence="1">
    <location>
        <begin position="102"/>
        <end position="114"/>
    </location>
</feature>
<proteinExistence type="predicted"/>
<dbReference type="EMBL" id="JBBPBN010000030">
    <property type="protein sequence ID" value="KAK9005073.1"/>
    <property type="molecule type" value="Genomic_DNA"/>
</dbReference>
<evidence type="ECO:0000313" key="3">
    <source>
        <dbReference type="Proteomes" id="UP001396334"/>
    </source>
</evidence>
<evidence type="ECO:0000313" key="2">
    <source>
        <dbReference type="EMBL" id="KAK9005073.1"/>
    </source>
</evidence>
<feature type="compositionally biased region" description="Basic and acidic residues" evidence="1">
    <location>
        <begin position="129"/>
        <end position="152"/>
    </location>
</feature>
<protein>
    <submittedName>
        <fullName evidence="2">Uncharacterized protein</fullName>
    </submittedName>
</protein>
<sequence length="182" mass="20232">MDSMSRSSPVNPCYDDETPEESSWTMYFKDFSDDNDGVVEMNGSSSCCYSDINPRTSLVSGRHVVVEASSDHNKSIKKKRLSFKKRKTNGSSAGFFDDDLQDTASSPVNSPKMSNMENQFGKIMMMKDAMDPSKDKGSGSSRGMDERNDELGFIKGGEDEETQRKKRGLCLVPLSMVLQYLG</sequence>
<evidence type="ECO:0000256" key="1">
    <source>
        <dbReference type="SAM" id="MobiDB-lite"/>
    </source>
</evidence>